<proteinExistence type="predicted"/>
<dbReference type="Pfam" id="PF13578">
    <property type="entry name" value="Methyltransf_24"/>
    <property type="match status" value="1"/>
</dbReference>
<gene>
    <name evidence="1" type="ORF">METZ01_LOCUS315304</name>
</gene>
<organism evidence="1">
    <name type="scientific">marine metagenome</name>
    <dbReference type="NCBI Taxonomy" id="408172"/>
    <lineage>
        <taxon>unclassified sequences</taxon>
        <taxon>metagenomes</taxon>
        <taxon>ecological metagenomes</taxon>
    </lineage>
</organism>
<evidence type="ECO:0000313" key="1">
    <source>
        <dbReference type="EMBL" id="SVC62450.1"/>
    </source>
</evidence>
<reference evidence="1" key="1">
    <citation type="submission" date="2018-05" db="EMBL/GenBank/DDBJ databases">
        <authorList>
            <person name="Lanie J.A."/>
            <person name="Ng W.-L."/>
            <person name="Kazmierczak K.M."/>
            <person name="Andrzejewski T.M."/>
            <person name="Davidsen T.M."/>
            <person name="Wayne K.J."/>
            <person name="Tettelin H."/>
            <person name="Glass J.I."/>
            <person name="Rusch D."/>
            <person name="Podicherti R."/>
            <person name="Tsui H.-C.T."/>
            <person name="Winkler M.E."/>
        </authorList>
    </citation>
    <scope>NUCLEOTIDE SEQUENCE</scope>
</reference>
<dbReference type="Gene3D" id="3.40.50.150">
    <property type="entry name" value="Vaccinia Virus protein VP39"/>
    <property type="match status" value="1"/>
</dbReference>
<dbReference type="AlphaFoldDB" id="A0A382NPC3"/>
<feature type="non-terminal residue" evidence="1">
    <location>
        <position position="215"/>
    </location>
</feature>
<dbReference type="SUPFAM" id="SSF53335">
    <property type="entry name" value="S-adenosyl-L-methionine-dependent methyltransferases"/>
    <property type="match status" value="1"/>
</dbReference>
<sequence>MNKLIYDRFEFTDTYKAELIEFFKHMTNVELGGYRIFDGTRTHIIQSPIELCEFIFALKNYEQKKMYKLSTFLDIGFAAGINNTILNKFFNFNEIIGIDDLGDERNGMTFKANMMHKNLTLVCGDSTSQRIIDHVNKLGPYDLIFIDANHNYEYVKKDFNNYKQFLSEKGVIGFHDIDNPDHPGVLQFWNELKETGSYEQKEFVCRGFPLQYGIG</sequence>
<accession>A0A382NPC3</accession>
<name>A0A382NPC3_9ZZZZ</name>
<dbReference type="EMBL" id="UINC01101556">
    <property type="protein sequence ID" value="SVC62450.1"/>
    <property type="molecule type" value="Genomic_DNA"/>
</dbReference>
<protein>
    <recommendedName>
        <fullName evidence="2">Rhamnosyl O-methyltransferase</fullName>
    </recommendedName>
</protein>
<evidence type="ECO:0008006" key="2">
    <source>
        <dbReference type="Google" id="ProtNLM"/>
    </source>
</evidence>
<dbReference type="InterPro" id="IPR029063">
    <property type="entry name" value="SAM-dependent_MTases_sf"/>
</dbReference>